<evidence type="ECO:0000256" key="5">
    <source>
        <dbReference type="ARBA" id="ARBA00022989"/>
    </source>
</evidence>
<evidence type="ECO:0000256" key="6">
    <source>
        <dbReference type="ARBA" id="ARBA00023136"/>
    </source>
</evidence>
<keyword evidence="3" id="KW-1003">Cell membrane</keyword>
<feature type="transmembrane region" description="Helical" evidence="7">
    <location>
        <begin position="161"/>
        <end position="183"/>
    </location>
</feature>
<feature type="transmembrane region" description="Helical" evidence="7">
    <location>
        <begin position="414"/>
        <end position="435"/>
    </location>
</feature>
<feature type="transmembrane region" description="Helical" evidence="7">
    <location>
        <begin position="303"/>
        <end position="324"/>
    </location>
</feature>
<dbReference type="PANTHER" id="PTHR43044:SF2">
    <property type="entry name" value="POLYSULPHIDE REDUCTASE NRFD"/>
    <property type="match status" value="1"/>
</dbReference>
<evidence type="ECO:0000256" key="2">
    <source>
        <dbReference type="ARBA" id="ARBA00008929"/>
    </source>
</evidence>
<dbReference type="InterPro" id="IPR005614">
    <property type="entry name" value="NrfD-like"/>
</dbReference>
<evidence type="ECO:0000256" key="7">
    <source>
        <dbReference type="SAM" id="Phobius"/>
    </source>
</evidence>
<dbReference type="Pfam" id="PF03916">
    <property type="entry name" value="NrfD"/>
    <property type="match status" value="1"/>
</dbReference>
<comment type="subcellular location">
    <subcellularLocation>
        <location evidence="1">Cell membrane</location>
        <topology evidence="1">Multi-pass membrane protein</topology>
    </subcellularLocation>
</comment>
<keyword evidence="4 7" id="KW-0812">Transmembrane</keyword>
<evidence type="ECO:0000256" key="3">
    <source>
        <dbReference type="ARBA" id="ARBA00022475"/>
    </source>
</evidence>
<comment type="similarity">
    <text evidence="2">Belongs to the NrfD family.</text>
</comment>
<dbReference type="RefSeq" id="WP_206725668.1">
    <property type="nucleotide sequence ID" value="NZ_CP071090.1"/>
</dbReference>
<reference evidence="8 9" key="1">
    <citation type="submission" date="2021-02" db="EMBL/GenBank/DDBJ databases">
        <title>De Novo genome assembly of isolated myxobacteria.</title>
        <authorList>
            <person name="Stevens D.C."/>
        </authorList>
    </citation>
    <scope>NUCLEOTIDE SEQUENCE [LARGE SCALE GENOMIC DNA]</scope>
    <source>
        <strain evidence="9">SCPEA02</strain>
    </source>
</reference>
<evidence type="ECO:0000256" key="1">
    <source>
        <dbReference type="ARBA" id="ARBA00004651"/>
    </source>
</evidence>
<proteinExistence type="inferred from homology"/>
<keyword evidence="6 7" id="KW-0472">Membrane</keyword>
<keyword evidence="9" id="KW-1185">Reference proteome</keyword>
<protein>
    <submittedName>
        <fullName evidence="8">Polysulfide reductase NrfD</fullName>
    </submittedName>
</protein>
<organism evidence="8 9">
    <name type="scientific">Pyxidicoccus parkwayensis</name>
    <dbReference type="NCBI Taxonomy" id="2813578"/>
    <lineage>
        <taxon>Bacteria</taxon>
        <taxon>Pseudomonadati</taxon>
        <taxon>Myxococcota</taxon>
        <taxon>Myxococcia</taxon>
        <taxon>Myxococcales</taxon>
        <taxon>Cystobacterineae</taxon>
        <taxon>Myxococcaceae</taxon>
        <taxon>Pyxidicoccus</taxon>
    </lineage>
</organism>
<name>A0ABX7NYU6_9BACT</name>
<evidence type="ECO:0000313" key="8">
    <source>
        <dbReference type="EMBL" id="QSQ24101.1"/>
    </source>
</evidence>
<dbReference type="EMBL" id="CP071090">
    <property type="protein sequence ID" value="QSQ24101.1"/>
    <property type="molecule type" value="Genomic_DNA"/>
</dbReference>
<evidence type="ECO:0000256" key="4">
    <source>
        <dbReference type="ARBA" id="ARBA00022692"/>
    </source>
</evidence>
<feature type="transmembrane region" description="Helical" evidence="7">
    <location>
        <begin position="39"/>
        <end position="63"/>
    </location>
</feature>
<feature type="transmembrane region" description="Helical" evidence="7">
    <location>
        <begin position="223"/>
        <end position="242"/>
    </location>
</feature>
<dbReference type="PANTHER" id="PTHR43044">
    <property type="match status" value="1"/>
</dbReference>
<feature type="transmembrane region" description="Helical" evidence="7">
    <location>
        <begin position="262"/>
        <end position="282"/>
    </location>
</feature>
<gene>
    <name evidence="8" type="primary">nrfD</name>
    <name evidence="8" type="ORF">JY651_03745</name>
</gene>
<feature type="transmembrane region" description="Helical" evidence="7">
    <location>
        <begin position="115"/>
        <end position="141"/>
    </location>
</feature>
<accession>A0ABX7NYU6</accession>
<feature type="transmembrane region" description="Helical" evidence="7">
    <location>
        <begin position="369"/>
        <end position="394"/>
    </location>
</feature>
<evidence type="ECO:0000313" key="9">
    <source>
        <dbReference type="Proteomes" id="UP000662747"/>
    </source>
</evidence>
<keyword evidence="5 7" id="KW-1133">Transmembrane helix</keyword>
<sequence length="491" mass="54426">MSNQHLSPLRVPLVSEARSLGQLTEEICAPMERPPTWRWWAAFAVAVSILGTGAGIVAYQVGTGIGVWGLNKTVGWAFDITNFVFWVGIGHAGTLISAILFLFRQKWRTSINRAAEAMTLFAVMCAALFPVIHMGRPWLAFWVLPYPNSRGSLWVNFRSPLLWDVFAISTYFTVSAVFWYVGLIPDLATVRDRAKAGLRKALFKVLSLGWTGSHRTWSRYETLYLLLAGLATPLVLSVHTIVSMDFATSVIPGWHTTIFPPYFVAGAVFSGFAMVLTLMIITRVVLGYEHLITIRHLENMTKVIIVTGGLVSLAYGTEVFVAWYSGNPYERFAFLNRAFGPYAWAYWTMVTCNVVSPHLFWFKKIRTSPAAIFVLSLVINVGMWFERFVIIVTSLHRDFLPSSWSMYTPTAVEAGTFIGTFGLFFTLFLLFVRVLPIISIGEVKSVLGFARDAHADAAATTGPRKPAHAPAESLPAAAPALALATRKDVPV</sequence>
<feature type="transmembrane region" description="Helical" evidence="7">
    <location>
        <begin position="344"/>
        <end position="362"/>
    </location>
</feature>
<dbReference type="Proteomes" id="UP000662747">
    <property type="component" value="Chromosome"/>
</dbReference>
<feature type="transmembrane region" description="Helical" evidence="7">
    <location>
        <begin position="83"/>
        <end position="103"/>
    </location>
</feature>